<proteinExistence type="predicted"/>
<reference evidence="1 2" key="1">
    <citation type="submission" date="2018-06" db="EMBL/GenBank/DDBJ databases">
        <title>Genomic Encyclopedia of Type Strains, Phase IV (KMG-IV): sequencing the most valuable type-strain genomes for metagenomic binning, comparative biology and taxonomic classification.</title>
        <authorList>
            <person name="Goeker M."/>
        </authorList>
    </citation>
    <scope>NUCLEOTIDE SEQUENCE [LARGE SCALE GENOMIC DNA]</scope>
    <source>
        <strain evidence="1 2">DSM 26720</strain>
    </source>
</reference>
<accession>A0A364JV82</accession>
<organism evidence="1 2">
    <name type="scientific">Falsochrobactrum ovis</name>
    <dbReference type="NCBI Taxonomy" id="1293442"/>
    <lineage>
        <taxon>Bacteria</taxon>
        <taxon>Pseudomonadati</taxon>
        <taxon>Pseudomonadota</taxon>
        <taxon>Alphaproteobacteria</taxon>
        <taxon>Hyphomicrobiales</taxon>
        <taxon>Brucellaceae</taxon>
        <taxon>Falsochrobactrum</taxon>
    </lineage>
</organism>
<comment type="caution">
    <text evidence="1">The sequence shown here is derived from an EMBL/GenBank/DDBJ whole genome shotgun (WGS) entry which is preliminary data.</text>
</comment>
<gene>
    <name evidence="1" type="ORF">C7374_10572</name>
</gene>
<protein>
    <submittedName>
        <fullName evidence="1">Uncharacterized protein</fullName>
    </submittedName>
</protein>
<name>A0A364JV82_9HYPH</name>
<dbReference type="Proteomes" id="UP000249453">
    <property type="component" value="Unassembled WGS sequence"/>
</dbReference>
<sequence length="36" mass="3977">MLRGMSRGAAATQCNPLKLMDSGCNTMQQGFWGVWE</sequence>
<evidence type="ECO:0000313" key="1">
    <source>
        <dbReference type="EMBL" id="RAK29023.1"/>
    </source>
</evidence>
<keyword evidence="2" id="KW-1185">Reference proteome</keyword>
<dbReference type="EMBL" id="QLMK01000005">
    <property type="protein sequence ID" value="RAK29023.1"/>
    <property type="molecule type" value="Genomic_DNA"/>
</dbReference>
<evidence type="ECO:0000313" key="2">
    <source>
        <dbReference type="Proteomes" id="UP000249453"/>
    </source>
</evidence>
<dbReference type="AlphaFoldDB" id="A0A364JV82"/>